<dbReference type="AlphaFoldDB" id="A0A2A5AZN9"/>
<dbReference type="Pfam" id="PF03929">
    <property type="entry name" value="PepSY_TM"/>
    <property type="match status" value="1"/>
</dbReference>
<dbReference type="PANTHER" id="PTHR34219">
    <property type="entry name" value="IRON-REGULATED INNER MEMBRANE PROTEIN-RELATED"/>
    <property type="match status" value="1"/>
</dbReference>
<evidence type="ECO:0000313" key="2">
    <source>
        <dbReference type="EMBL" id="PCJ24739.1"/>
    </source>
</evidence>
<dbReference type="InterPro" id="IPR005625">
    <property type="entry name" value="PepSY-ass_TM"/>
</dbReference>
<feature type="transmembrane region" description="Helical" evidence="1">
    <location>
        <begin position="370"/>
        <end position="392"/>
    </location>
</feature>
<dbReference type="EMBL" id="NVVJ01000023">
    <property type="protein sequence ID" value="PCJ24739.1"/>
    <property type="molecule type" value="Genomic_DNA"/>
</dbReference>
<evidence type="ECO:0000256" key="1">
    <source>
        <dbReference type="SAM" id="Phobius"/>
    </source>
</evidence>
<accession>A0A2A5AZN9</accession>
<feature type="transmembrane region" description="Helical" evidence="1">
    <location>
        <begin position="135"/>
        <end position="158"/>
    </location>
</feature>
<feature type="transmembrane region" description="Helical" evidence="1">
    <location>
        <begin position="12"/>
        <end position="36"/>
    </location>
</feature>
<feature type="transmembrane region" description="Helical" evidence="1">
    <location>
        <begin position="335"/>
        <end position="358"/>
    </location>
</feature>
<dbReference type="PANTHER" id="PTHR34219:SF4">
    <property type="entry name" value="PEPSY DOMAIN-CONTAINING PROTEIN"/>
    <property type="match status" value="1"/>
</dbReference>
<protein>
    <submittedName>
        <fullName evidence="2">Peptidase</fullName>
    </submittedName>
</protein>
<comment type="caution">
    <text evidence="2">The sequence shown here is derived from an EMBL/GenBank/DDBJ whole genome shotgun (WGS) entry which is preliminary data.</text>
</comment>
<feature type="transmembrane region" description="Helical" evidence="1">
    <location>
        <begin position="472"/>
        <end position="492"/>
    </location>
</feature>
<feature type="transmembrane region" description="Helical" evidence="1">
    <location>
        <begin position="179"/>
        <end position="207"/>
    </location>
</feature>
<evidence type="ECO:0000313" key="3">
    <source>
        <dbReference type="Proteomes" id="UP000218327"/>
    </source>
</evidence>
<organism evidence="2 3">
    <name type="scientific">SAR86 cluster bacterium</name>
    <dbReference type="NCBI Taxonomy" id="2030880"/>
    <lineage>
        <taxon>Bacteria</taxon>
        <taxon>Pseudomonadati</taxon>
        <taxon>Pseudomonadota</taxon>
        <taxon>Gammaproteobacteria</taxon>
        <taxon>SAR86 cluster</taxon>
    </lineage>
</organism>
<keyword evidence="1" id="KW-0812">Transmembrane</keyword>
<reference evidence="3" key="1">
    <citation type="submission" date="2017-08" db="EMBL/GenBank/DDBJ databases">
        <title>A dynamic microbial community with high functional redundancy inhabits the cold, oxic subseafloor aquifer.</title>
        <authorList>
            <person name="Tully B.J."/>
            <person name="Wheat C.G."/>
            <person name="Glazer B.T."/>
            <person name="Huber J.A."/>
        </authorList>
    </citation>
    <scope>NUCLEOTIDE SEQUENCE [LARGE SCALE GENOMIC DNA]</scope>
</reference>
<feature type="transmembrane region" description="Helical" evidence="1">
    <location>
        <begin position="441"/>
        <end position="460"/>
    </location>
</feature>
<proteinExistence type="predicted"/>
<dbReference type="Proteomes" id="UP000218327">
    <property type="component" value="Unassembled WGS sequence"/>
</dbReference>
<keyword evidence="1" id="KW-0472">Membrane</keyword>
<keyword evidence="1" id="KW-1133">Transmembrane helix</keyword>
<gene>
    <name evidence="2" type="ORF">COA96_08700</name>
</gene>
<sequence>MFDSLRDSMSWLHTWSGLILGSILFAVFWMGSLTVFDREIDRWMMPESRLQFVPDQFSLEAVVAKFIPQESSRWQVVFPTSRSPVAGVYYLIDEGYERVDVDPNTLSSLAVTETMAGTGFIFRFHYSLHIRWNEVGLWIVGLAAMSMLVLLVSGVIIHKKIFSDFFTFRPKKKLARSSLDLHNISGVLALPFHFAITLSGLIIYIAIYFAPVIDRTYGEHTNTFLQDSAGIWQREPAHTPAGPLSSLDSMIEQSSDIWGGSSIVYVRGWNLDDSNGTIEVRRTRLDDVSLNFDWISFDADSGELIDQHTAKPVTAAQRWITGFHFIQFDHWALRWLFFVLGIAGCVLIATGFLVWLGTRRKTHKTAGFQTVESLTVASVTGIIIATLAFFIGNRLLPVDANWLGIIRSDIEQWIFFLAWAGAFIHAFSRTAKPGIAWAEQCCLISAFSVLAVGLNAMTTGDHLFNSISTGKFAVAGMDLMLMFGALVTAYAAHKIYSAQRKHQQHSSGNLDKFQAEQSN</sequence>
<name>A0A2A5AZN9_9GAMM</name>